<dbReference type="Pfam" id="PF05545">
    <property type="entry name" value="FixQ"/>
    <property type="match status" value="1"/>
</dbReference>
<evidence type="ECO:0000256" key="1">
    <source>
        <dbReference type="SAM" id="Phobius"/>
    </source>
</evidence>
<protein>
    <submittedName>
        <fullName evidence="2">Cytochrome c oxidase, cbb3-type, CcoQ subunit</fullName>
    </submittedName>
</protein>
<dbReference type="OrthoDB" id="6402501at2"/>
<organism evidence="2 3">
    <name type="scientific">Gallaecimonas xiamenensis 3-C-1</name>
    <dbReference type="NCBI Taxonomy" id="745411"/>
    <lineage>
        <taxon>Bacteria</taxon>
        <taxon>Pseudomonadati</taxon>
        <taxon>Pseudomonadota</taxon>
        <taxon>Gammaproteobacteria</taxon>
        <taxon>Enterobacterales</taxon>
        <taxon>Gallaecimonadaceae</taxon>
        <taxon>Gallaecimonas</taxon>
    </lineage>
</organism>
<dbReference type="InterPro" id="IPR008621">
    <property type="entry name" value="Cbb3-typ_cyt_oxidase_comp"/>
</dbReference>
<dbReference type="PATRIC" id="fig|745411.4.peg.864"/>
<keyword evidence="1" id="KW-1133">Transmembrane helix</keyword>
<dbReference type="STRING" id="745411.B3C1_04375"/>
<dbReference type="AlphaFoldDB" id="K2JQI9"/>
<comment type="caution">
    <text evidence="2">The sequence shown here is derived from an EMBL/GenBank/DDBJ whole genome shotgun (WGS) entry which is preliminary data.</text>
</comment>
<keyword evidence="1" id="KW-0472">Membrane</keyword>
<dbReference type="EMBL" id="AMRI01000004">
    <property type="protein sequence ID" value="EKE76802.1"/>
    <property type="molecule type" value="Genomic_DNA"/>
</dbReference>
<evidence type="ECO:0000313" key="2">
    <source>
        <dbReference type="EMBL" id="EKE76802.1"/>
    </source>
</evidence>
<dbReference type="eggNOG" id="COG4736">
    <property type="taxonomic scope" value="Bacteria"/>
</dbReference>
<feature type="transmembrane region" description="Helical" evidence="1">
    <location>
        <begin position="6"/>
        <end position="26"/>
    </location>
</feature>
<dbReference type="Proteomes" id="UP000006755">
    <property type="component" value="Unassembled WGS sequence"/>
</dbReference>
<evidence type="ECO:0000313" key="3">
    <source>
        <dbReference type="Proteomes" id="UP000006755"/>
    </source>
</evidence>
<accession>K2JQI9</accession>
<dbReference type="RefSeq" id="WP_008483180.1">
    <property type="nucleotide sequence ID" value="NZ_AMRI01000004.1"/>
</dbReference>
<name>K2JQI9_9GAMM</name>
<keyword evidence="3" id="KW-1185">Reference proteome</keyword>
<keyword evidence="1" id="KW-0812">Transmembrane</keyword>
<sequence>MDYGTFRGVITLVILLLFVGIAVWAWSARRQKDFEEAANLVFSDEDTPDDKQESKQ</sequence>
<reference evidence="2 3" key="1">
    <citation type="journal article" date="2012" name="J. Bacteriol.">
        <title>Genome Sequence of Gallaecimonas xiamenensis Type Strain 3-C-1.</title>
        <authorList>
            <person name="Lai Q."/>
            <person name="Wang L."/>
            <person name="Wang W."/>
            <person name="Shao Z."/>
        </authorList>
    </citation>
    <scope>NUCLEOTIDE SEQUENCE [LARGE SCALE GENOMIC DNA]</scope>
    <source>
        <strain evidence="2 3">3-C-1</strain>
    </source>
</reference>
<dbReference type="CDD" id="cd01324">
    <property type="entry name" value="cbb3_Oxidase_CcoQ"/>
    <property type="match status" value="1"/>
</dbReference>
<proteinExistence type="predicted"/>
<gene>
    <name evidence="2" type="ORF">B3C1_04375</name>
</gene>